<dbReference type="Gene3D" id="3.30.200.20">
    <property type="entry name" value="Phosphorylase Kinase, domain 1"/>
    <property type="match status" value="1"/>
</dbReference>
<evidence type="ECO:0000259" key="8">
    <source>
        <dbReference type="PROSITE" id="PS50011"/>
    </source>
</evidence>
<keyword evidence="5" id="KW-0067">ATP-binding</keyword>
<dbReference type="InterPro" id="IPR011009">
    <property type="entry name" value="Kinase-like_dom_sf"/>
</dbReference>
<reference evidence="9" key="1">
    <citation type="journal article" date="2020" name="Ecol. Evol.">
        <title>Genome structure and content of the rice root-knot nematode (Meloidogyne graminicola).</title>
        <authorList>
            <person name="Phan N.T."/>
            <person name="Danchin E.G.J."/>
            <person name="Klopp C."/>
            <person name="Perfus-Barbeoch L."/>
            <person name="Kozlowski D.K."/>
            <person name="Koutsovoulos G.D."/>
            <person name="Lopez-Roques C."/>
            <person name="Bouchez O."/>
            <person name="Zahm M."/>
            <person name="Besnard G."/>
            <person name="Bellafiore S."/>
        </authorList>
    </citation>
    <scope>NUCLEOTIDE SEQUENCE</scope>
    <source>
        <strain evidence="9">VN-18</strain>
    </source>
</reference>
<keyword evidence="2" id="KW-0808">Transferase</keyword>
<dbReference type="SUPFAM" id="SSF56112">
    <property type="entry name" value="Protein kinase-like (PK-like)"/>
    <property type="match status" value="1"/>
</dbReference>
<organism evidence="9 10">
    <name type="scientific">Meloidogyne graminicola</name>
    <dbReference type="NCBI Taxonomy" id="189291"/>
    <lineage>
        <taxon>Eukaryota</taxon>
        <taxon>Metazoa</taxon>
        <taxon>Ecdysozoa</taxon>
        <taxon>Nematoda</taxon>
        <taxon>Chromadorea</taxon>
        <taxon>Rhabditida</taxon>
        <taxon>Tylenchina</taxon>
        <taxon>Tylenchomorpha</taxon>
        <taxon>Tylenchoidea</taxon>
        <taxon>Meloidogynidae</taxon>
        <taxon>Meloidogyninae</taxon>
        <taxon>Meloidogyne</taxon>
    </lineage>
</organism>
<dbReference type="SMART" id="SM00220">
    <property type="entry name" value="S_TKc"/>
    <property type="match status" value="1"/>
</dbReference>
<dbReference type="OrthoDB" id="283111at2759"/>
<evidence type="ECO:0000256" key="5">
    <source>
        <dbReference type="ARBA" id="ARBA00022840"/>
    </source>
</evidence>
<keyword evidence="7" id="KW-0472">Membrane</keyword>
<protein>
    <submittedName>
        <fullName evidence="9">Protein kinase domain-containing protein</fullName>
    </submittedName>
</protein>
<evidence type="ECO:0000256" key="7">
    <source>
        <dbReference type="SAM" id="Phobius"/>
    </source>
</evidence>
<dbReference type="InterPro" id="IPR008271">
    <property type="entry name" value="Ser/Thr_kinase_AS"/>
</dbReference>
<gene>
    <name evidence="9" type="ORF">Mgra_00005880</name>
</gene>
<keyword evidence="3" id="KW-0547">Nucleotide-binding</keyword>
<comment type="similarity">
    <text evidence="6">Belongs to the protein kinase superfamily. CMGC Ser/Thr protein kinase family. Lammer subfamily.</text>
</comment>
<sequence>MWAETLTNLIKEMSVVGNRYNEESCSSSNQQIDENTQESQQIVKENEENIVEYYEDELPELTELSKELCPPIQDQQGYLLCKTGYWITNKYKLKLLGDGVFARVYLVAEENCQKTSPTHKALKIAYREAALHEIKVLTKLHSSNNIEKDELISSHLVVRLLEHFYFYDHTCLVFEPYGKSIFDFMKGNLYHPYPLEQIRYIAYQLILAVNHVHNCGLTHTDLKPENILFVNSDEYVLKPRWDTPYEEHSSNSKRTRKARKGIRVLKVCGSVVGFWIIYEPDATIRLIDFGSAVFDDERHEETITTRHYRAPEKMDGLIPVMFGQLVVFFLNFILAVLFFPKMDPIQHMASIERILGPVPTSMKKASSCELYKNNNQLNCSRELKQSVEERFRELHNYIKERTLSINPSTRINLKTAREHAFFENLDKSLRIKAENGGK</sequence>
<dbReference type="PROSITE" id="PS00108">
    <property type="entry name" value="PROTEIN_KINASE_ST"/>
    <property type="match status" value="1"/>
</dbReference>
<evidence type="ECO:0000313" key="9">
    <source>
        <dbReference type="EMBL" id="KAF7634732.1"/>
    </source>
</evidence>
<evidence type="ECO:0000256" key="2">
    <source>
        <dbReference type="ARBA" id="ARBA00022679"/>
    </source>
</evidence>
<keyword evidence="4 9" id="KW-0418">Kinase</keyword>
<dbReference type="Proteomes" id="UP000605970">
    <property type="component" value="Unassembled WGS sequence"/>
</dbReference>
<keyword evidence="7" id="KW-1133">Transmembrane helix</keyword>
<dbReference type="InterPro" id="IPR000719">
    <property type="entry name" value="Prot_kinase_dom"/>
</dbReference>
<dbReference type="PROSITE" id="PS50011">
    <property type="entry name" value="PROTEIN_KINASE_DOM"/>
    <property type="match status" value="1"/>
</dbReference>
<evidence type="ECO:0000256" key="4">
    <source>
        <dbReference type="ARBA" id="ARBA00022777"/>
    </source>
</evidence>
<comment type="caution">
    <text evidence="9">The sequence shown here is derived from an EMBL/GenBank/DDBJ whole genome shotgun (WGS) entry which is preliminary data.</text>
</comment>
<feature type="transmembrane region" description="Helical" evidence="7">
    <location>
        <begin position="261"/>
        <end position="278"/>
    </location>
</feature>
<dbReference type="EMBL" id="JABEBT010000052">
    <property type="protein sequence ID" value="KAF7634732.1"/>
    <property type="molecule type" value="Genomic_DNA"/>
</dbReference>
<dbReference type="AlphaFoldDB" id="A0A8S9ZNE2"/>
<dbReference type="Pfam" id="PF00069">
    <property type="entry name" value="Pkinase"/>
    <property type="match status" value="1"/>
</dbReference>
<dbReference type="GO" id="GO:0043484">
    <property type="term" value="P:regulation of RNA splicing"/>
    <property type="evidence" value="ECO:0007669"/>
    <property type="project" value="TreeGrafter"/>
</dbReference>
<feature type="transmembrane region" description="Helical" evidence="7">
    <location>
        <begin position="317"/>
        <end position="339"/>
    </location>
</feature>
<proteinExistence type="inferred from homology"/>
<evidence type="ECO:0000256" key="3">
    <source>
        <dbReference type="ARBA" id="ARBA00022741"/>
    </source>
</evidence>
<name>A0A8S9ZNE2_9BILA</name>
<dbReference type="PANTHER" id="PTHR45646">
    <property type="entry name" value="SERINE/THREONINE-PROTEIN KINASE DOA-RELATED"/>
    <property type="match status" value="1"/>
</dbReference>
<evidence type="ECO:0000313" key="10">
    <source>
        <dbReference type="Proteomes" id="UP000605970"/>
    </source>
</evidence>
<keyword evidence="7" id="KW-0812">Transmembrane</keyword>
<dbReference type="InterPro" id="IPR051175">
    <property type="entry name" value="CLK_kinases"/>
</dbReference>
<dbReference type="GO" id="GO:0005634">
    <property type="term" value="C:nucleus"/>
    <property type="evidence" value="ECO:0007669"/>
    <property type="project" value="TreeGrafter"/>
</dbReference>
<evidence type="ECO:0000256" key="6">
    <source>
        <dbReference type="ARBA" id="ARBA00037966"/>
    </source>
</evidence>
<feature type="domain" description="Protein kinase" evidence="8">
    <location>
        <begin position="90"/>
        <end position="422"/>
    </location>
</feature>
<dbReference type="GO" id="GO:0004674">
    <property type="term" value="F:protein serine/threonine kinase activity"/>
    <property type="evidence" value="ECO:0007669"/>
    <property type="project" value="UniProtKB-KW"/>
</dbReference>
<accession>A0A8S9ZNE2</accession>
<dbReference type="PANTHER" id="PTHR45646:SF11">
    <property type="entry name" value="SERINE_THREONINE-PROTEIN KINASE DOA"/>
    <property type="match status" value="1"/>
</dbReference>
<keyword evidence="1" id="KW-0723">Serine/threonine-protein kinase</keyword>
<dbReference type="Gene3D" id="1.10.510.10">
    <property type="entry name" value="Transferase(Phosphotransferase) domain 1"/>
    <property type="match status" value="1"/>
</dbReference>
<keyword evidence="10" id="KW-1185">Reference proteome</keyword>
<dbReference type="GO" id="GO:0005524">
    <property type="term" value="F:ATP binding"/>
    <property type="evidence" value="ECO:0007669"/>
    <property type="project" value="UniProtKB-KW"/>
</dbReference>
<evidence type="ECO:0000256" key="1">
    <source>
        <dbReference type="ARBA" id="ARBA00022527"/>
    </source>
</evidence>